<dbReference type="RefSeq" id="WP_229795153.1">
    <property type="nucleotide sequence ID" value="NZ_BMRG01000002.1"/>
</dbReference>
<name>A0A918AJX8_9PSEU</name>
<evidence type="ECO:0000313" key="1">
    <source>
        <dbReference type="EMBL" id="GGP42576.1"/>
    </source>
</evidence>
<keyword evidence="2" id="KW-1185">Reference proteome</keyword>
<evidence type="ECO:0000313" key="2">
    <source>
        <dbReference type="Proteomes" id="UP000639606"/>
    </source>
</evidence>
<organism evidence="1 2">
    <name type="scientific">Saccharothrix coeruleofusca</name>
    <dbReference type="NCBI Taxonomy" id="33919"/>
    <lineage>
        <taxon>Bacteria</taxon>
        <taxon>Bacillati</taxon>
        <taxon>Actinomycetota</taxon>
        <taxon>Actinomycetes</taxon>
        <taxon>Pseudonocardiales</taxon>
        <taxon>Pseudonocardiaceae</taxon>
        <taxon>Saccharothrix</taxon>
    </lineage>
</organism>
<reference evidence="1" key="1">
    <citation type="journal article" date="2014" name="Int. J. Syst. Evol. Microbiol.">
        <title>Complete genome sequence of Corynebacterium casei LMG S-19264T (=DSM 44701T), isolated from a smear-ripened cheese.</title>
        <authorList>
            <consortium name="US DOE Joint Genome Institute (JGI-PGF)"/>
            <person name="Walter F."/>
            <person name="Albersmeier A."/>
            <person name="Kalinowski J."/>
            <person name="Ruckert C."/>
        </authorList>
    </citation>
    <scope>NUCLEOTIDE SEQUENCE</scope>
    <source>
        <strain evidence="1">JCM 3313</strain>
    </source>
</reference>
<accession>A0A918AJX8</accession>
<dbReference type="EMBL" id="BMRG01000002">
    <property type="protein sequence ID" value="GGP42576.1"/>
    <property type="molecule type" value="Genomic_DNA"/>
</dbReference>
<dbReference type="Proteomes" id="UP000639606">
    <property type="component" value="Unassembled WGS sequence"/>
</dbReference>
<gene>
    <name evidence="1" type="ORF">GCM10010185_12590</name>
</gene>
<comment type="caution">
    <text evidence="1">The sequence shown here is derived from an EMBL/GenBank/DDBJ whole genome shotgun (WGS) entry which is preliminary data.</text>
</comment>
<sequence>MNDVWIRLHTGWAPNDDHQAVAWVLWQLGYKPEPWPPQLRPGFAYYVCEHLRAGGRGIIARATVTDVLSPTQVASPEEAYRVVADRLFDDELTIPVEDWRARAYNKIKADAPWPQRVIAWRITTEQVGPYVLPELARFPRSGWLRSSSIAL</sequence>
<protein>
    <submittedName>
        <fullName evidence="1">Uncharacterized protein</fullName>
    </submittedName>
</protein>
<proteinExistence type="predicted"/>
<dbReference type="AlphaFoldDB" id="A0A918AJX8"/>
<reference evidence="1" key="2">
    <citation type="submission" date="2020-09" db="EMBL/GenBank/DDBJ databases">
        <authorList>
            <person name="Sun Q."/>
            <person name="Ohkuma M."/>
        </authorList>
    </citation>
    <scope>NUCLEOTIDE SEQUENCE</scope>
    <source>
        <strain evidence="1">JCM 3313</strain>
    </source>
</reference>